<dbReference type="SUPFAM" id="SSF52266">
    <property type="entry name" value="SGNH hydrolase"/>
    <property type="match status" value="1"/>
</dbReference>
<dbReference type="KEGG" id="lse:F1C12_09280"/>
<sequence length="393" mass="42632">MDVGLDPAQGSPVAIRGAVHLEHGERGILPRRVRPDQWSRIPDDFMLASVSECAGVRLAFRTAGTAIELDVVGTKMVPDEKAPLPVSLYELVVDGRLERTAESAGGARFVFTFERPDAYRVAGEPETLRFDGLPPGEKEVELWLPYSDEVELVGLRADAPVLPPSVPAGRRWLHHGSSISHGFIATRTSRTWPVAAARSAGVELTSAAFSGNAVLDQLTARTMRDTPADLISVKLGINVVNGDLMRARIFRSAVHGFLDTIRDGHPDTPLLVVSPIFCEPVEQLPGPTAQDPFRTDLWTISLGHAGELAEGKLSLSVIRDELERIVRQRSAEDPALFYLHGHRLYGPSDAERMPLPDNLHPGDDVQELMAGRFARIVFGPGGPFALRPGAAPA</sequence>
<evidence type="ECO:0000313" key="2">
    <source>
        <dbReference type="EMBL" id="QNE37632.1"/>
    </source>
</evidence>
<dbReference type="InterPro" id="IPR013830">
    <property type="entry name" value="SGNH_hydro"/>
</dbReference>
<feature type="domain" description="SGNH hydrolase-type esterase" evidence="1">
    <location>
        <begin position="176"/>
        <end position="364"/>
    </location>
</feature>
<dbReference type="AlphaFoldDB" id="A0A7G6YGL7"/>
<evidence type="ECO:0000259" key="1">
    <source>
        <dbReference type="Pfam" id="PF13472"/>
    </source>
</evidence>
<name>A0A7G6YGL7_9MICO</name>
<dbReference type="EMBL" id="CP043641">
    <property type="protein sequence ID" value="QNE37632.1"/>
    <property type="molecule type" value="Genomic_DNA"/>
</dbReference>
<dbReference type="Proteomes" id="UP000515511">
    <property type="component" value="Chromosome"/>
</dbReference>
<dbReference type="Pfam" id="PF13472">
    <property type="entry name" value="Lipase_GDSL_2"/>
    <property type="match status" value="1"/>
</dbReference>
<gene>
    <name evidence="2" type="ORF">F1C12_09280</name>
</gene>
<dbReference type="Gene3D" id="2.60.120.260">
    <property type="entry name" value="Galactose-binding domain-like"/>
    <property type="match status" value="1"/>
</dbReference>
<dbReference type="Gene3D" id="3.40.50.1110">
    <property type="entry name" value="SGNH hydrolase"/>
    <property type="match status" value="1"/>
</dbReference>
<dbReference type="InterPro" id="IPR036514">
    <property type="entry name" value="SGNH_hydro_sf"/>
</dbReference>
<organism evidence="2 3">
    <name type="scientific">Leifsonia shinshuensis</name>
    <dbReference type="NCBI Taxonomy" id="150026"/>
    <lineage>
        <taxon>Bacteria</taxon>
        <taxon>Bacillati</taxon>
        <taxon>Actinomycetota</taxon>
        <taxon>Actinomycetes</taxon>
        <taxon>Micrococcales</taxon>
        <taxon>Microbacteriaceae</taxon>
        <taxon>Leifsonia</taxon>
    </lineage>
</organism>
<accession>A0A7G6YGL7</accession>
<protein>
    <submittedName>
        <fullName evidence="2">Lipase</fullName>
    </submittedName>
</protein>
<reference evidence="3" key="1">
    <citation type="submission" date="2019-09" db="EMBL/GenBank/DDBJ databases">
        <title>Antimicrobial potential of Antarctic Bacteria.</title>
        <authorList>
            <person name="Benaud N."/>
            <person name="Edwards R.J."/>
            <person name="Ferrari B.C."/>
        </authorList>
    </citation>
    <scope>NUCLEOTIDE SEQUENCE [LARGE SCALE GENOMIC DNA]</scope>
    <source>
        <strain evidence="3">INR9</strain>
    </source>
</reference>
<proteinExistence type="predicted"/>
<evidence type="ECO:0000313" key="3">
    <source>
        <dbReference type="Proteomes" id="UP000515511"/>
    </source>
</evidence>